<reference evidence="5" key="1">
    <citation type="journal article" date="2019" name="Int. J. Syst. Evol. Microbiol.">
        <title>The Global Catalogue of Microorganisms (GCM) 10K type strain sequencing project: providing services to taxonomists for standard genome sequencing and annotation.</title>
        <authorList>
            <consortium name="The Broad Institute Genomics Platform"/>
            <consortium name="The Broad Institute Genome Sequencing Center for Infectious Disease"/>
            <person name="Wu L."/>
            <person name="Ma J."/>
        </authorList>
    </citation>
    <scope>NUCLEOTIDE SEQUENCE [LARGE SCALE GENOMIC DNA]</scope>
    <source>
        <strain evidence="5">JCM 3115</strain>
    </source>
</reference>
<evidence type="ECO:0000256" key="2">
    <source>
        <dbReference type="SAM" id="Phobius"/>
    </source>
</evidence>
<accession>A0ABQ2QSC5</accession>
<feature type="region of interest" description="Disordered" evidence="1">
    <location>
        <begin position="108"/>
        <end position="138"/>
    </location>
</feature>
<keyword evidence="2" id="KW-0812">Transmembrane</keyword>
<protein>
    <recommendedName>
        <fullName evidence="3">Low molecular weight protein antigen 6 PH domain-containing protein</fullName>
    </recommendedName>
</protein>
<comment type="caution">
    <text evidence="4">The sequence shown here is derived from an EMBL/GenBank/DDBJ whole genome shotgun (WGS) entry which is preliminary data.</text>
</comment>
<keyword evidence="2" id="KW-0472">Membrane</keyword>
<evidence type="ECO:0000259" key="3">
    <source>
        <dbReference type="Pfam" id="PF10756"/>
    </source>
</evidence>
<dbReference type="EMBL" id="BMQJ01000005">
    <property type="protein sequence ID" value="GGP94648.1"/>
    <property type="molecule type" value="Genomic_DNA"/>
</dbReference>
<sequence length="238" mass="24677">MKQVFRSRAALILGWVWMVFAALNAVDLVVRYSGPESMVAGAVLAVITALVYITCLRPGVVLAEDGVLVRNPFRDTFLPWTAVDDVTVSHAIKITSGDTVVRCWTPQTSGRERASATRRARPARTGGRFRTEATPTKGEQAAAQLLAGKTHADWVAEQIAERAESARRAAAFAATRTAGTAGASGTARTAGTPGSGTAPAAGDTGDAGRAPVRLTWAPAAMIALLGALVVVVAAVVVS</sequence>
<evidence type="ECO:0000313" key="4">
    <source>
        <dbReference type="EMBL" id="GGP94648.1"/>
    </source>
</evidence>
<organism evidence="4 5">
    <name type="scientific">Streptosporangium pseudovulgare</name>
    <dbReference type="NCBI Taxonomy" id="35765"/>
    <lineage>
        <taxon>Bacteria</taxon>
        <taxon>Bacillati</taxon>
        <taxon>Actinomycetota</taxon>
        <taxon>Actinomycetes</taxon>
        <taxon>Streptosporangiales</taxon>
        <taxon>Streptosporangiaceae</taxon>
        <taxon>Streptosporangium</taxon>
    </lineage>
</organism>
<keyword evidence="5" id="KW-1185">Reference proteome</keyword>
<feature type="transmembrane region" description="Helical" evidence="2">
    <location>
        <begin position="216"/>
        <end position="237"/>
    </location>
</feature>
<evidence type="ECO:0000256" key="1">
    <source>
        <dbReference type="SAM" id="MobiDB-lite"/>
    </source>
</evidence>
<evidence type="ECO:0000313" key="5">
    <source>
        <dbReference type="Proteomes" id="UP000611554"/>
    </source>
</evidence>
<name>A0ABQ2QSC5_9ACTN</name>
<feature type="domain" description="Low molecular weight protein antigen 6 PH" evidence="3">
    <location>
        <begin position="57"/>
        <end position="121"/>
    </location>
</feature>
<gene>
    <name evidence="4" type="ORF">GCM10010140_25560</name>
</gene>
<keyword evidence="2" id="KW-1133">Transmembrane helix</keyword>
<dbReference type="Proteomes" id="UP000611554">
    <property type="component" value="Unassembled WGS sequence"/>
</dbReference>
<feature type="transmembrane region" description="Helical" evidence="2">
    <location>
        <begin position="41"/>
        <end position="63"/>
    </location>
</feature>
<feature type="region of interest" description="Disordered" evidence="1">
    <location>
        <begin position="179"/>
        <end position="206"/>
    </location>
</feature>
<dbReference type="InterPro" id="IPR019692">
    <property type="entry name" value="CFP-6_PH"/>
</dbReference>
<proteinExistence type="predicted"/>
<dbReference type="Pfam" id="PF10756">
    <property type="entry name" value="bPH_6"/>
    <property type="match status" value="1"/>
</dbReference>
<dbReference type="RefSeq" id="WP_189246683.1">
    <property type="nucleotide sequence ID" value="NZ_BMQJ01000005.1"/>
</dbReference>